<reference evidence="3" key="4">
    <citation type="submission" date="2017-01" db="UniProtKB">
        <authorList>
            <consortium name="EnsemblFungi"/>
        </authorList>
    </citation>
    <scope>IDENTIFICATION</scope>
    <source>
        <strain evidence="3">PH-1 / ATCC MYA-4620 / FGSC 9075 / NRRL 31084</strain>
    </source>
</reference>
<sequence>MSETRIVDVSHTVLGSESAATRLEHTGEQNNKSTTPLQYPWLIIGAISSGPHSGRQIHYPTPRSPANPGEPFHSQHRRTGKPIKFSISSGSTLRLWF</sequence>
<accession>A0A0E0SLR8</accession>
<keyword evidence="4" id="KW-1185">Reference proteome</keyword>
<reference evidence="3 4" key="2">
    <citation type="journal article" date="2010" name="Nature">
        <title>Comparative genomics reveals mobile pathogenicity chromosomes in Fusarium.</title>
        <authorList>
            <person name="Ma L.J."/>
            <person name="van der Does H.C."/>
            <person name="Borkovich K.A."/>
            <person name="Coleman J.J."/>
            <person name="Daboussi M.J."/>
            <person name="Di Pietro A."/>
            <person name="Dufresne M."/>
            <person name="Freitag M."/>
            <person name="Grabherr M."/>
            <person name="Henrissat B."/>
            <person name="Houterman P.M."/>
            <person name="Kang S."/>
            <person name="Shim W.B."/>
            <person name="Woloshuk C."/>
            <person name="Xie X."/>
            <person name="Xu J.R."/>
            <person name="Antoniw J."/>
            <person name="Baker S.E."/>
            <person name="Bluhm B.H."/>
            <person name="Breakspear A."/>
            <person name="Brown D.W."/>
            <person name="Butchko R.A."/>
            <person name="Chapman S."/>
            <person name="Coulson R."/>
            <person name="Coutinho P.M."/>
            <person name="Danchin E.G."/>
            <person name="Diener A."/>
            <person name="Gale L.R."/>
            <person name="Gardiner D.M."/>
            <person name="Goff S."/>
            <person name="Hammond-Kosack K.E."/>
            <person name="Hilburn K."/>
            <person name="Hua-Van A."/>
            <person name="Jonkers W."/>
            <person name="Kazan K."/>
            <person name="Kodira C.D."/>
            <person name="Koehrsen M."/>
            <person name="Kumar L."/>
            <person name="Lee Y.H."/>
            <person name="Li L."/>
            <person name="Manners J.M."/>
            <person name="Miranda-Saavedra D."/>
            <person name="Mukherjee M."/>
            <person name="Park G."/>
            <person name="Park J."/>
            <person name="Park S.Y."/>
            <person name="Proctor R.H."/>
            <person name="Regev A."/>
            <person name="Ruiz-Roldan M.C."/>
            <person name="Sain D."/>
            <person name="Sakthikumar S."/>
            <person name="Sykes S."/>
            <person name="Schwartz D.C."/>
            <person name="Turgeon B.G."/>
            <person name="Wapinski I."/>
            <person name="Yoder O."/>
            <person name="Young S."/>
            <person name="Zeng Q."/>
            <person name="Zhou S."/>
            <person name="Galagan J."/>
            <person name="Cuomo C.A."/>
            <person name="Kistler H.C."/>
            <person name="Rep M."/>
        </authorList>
    </citation>
    <scope>GENOME REANNOTATION</scope>
    <source>
        <strain evidence="4">ATCC MYA-4620 / CBS 123657 / FGSC 9075 / NRRL 31084 / PH-1</strain>
        <strain evidence="3">PH-1 / ATCC MYA-4620 / FGSC 9075 / NRRL 31084</strain>
    </source>
</reference>
<dbReference type="Proteomes" id="UP000070720">
    <property type="component" value="Chromosome 3"/>
</dbReference>
<reference evidence="2 4" key="3">
    <citation type="journal article" date="2015" name="BMC Genomics">
        <title>The completed genome sequence of the pathogenic ascomycete fungus Fusarium graminearum.</title>
        <authorList>
            <person name="King R."/>
            <person name="Urban M."/>
            <person name="Hammond-Kosack M.C."/>
            <person name="Hassani-Pak K."/>
            <person name="Hammond-Kosack K.E."/>
        </authorList>
    </citation>
    <scope>NUCLEOTIDE SEQUENCE [LARGE SCALE GENOMIC DNA]</scope>
    <source>
        <strain evidence="4">ATCC MYA-4620 / CBS 123657 / FGSC 9075 / NRRL 31084 / PH-1</strain>
        <strain evidence="2">PH-1</strain>
    </source>
</reference>
<dbReference type="EnsemblFungi" id="CEF87381">
    <property type="protein sequence ID" value="CEF87381"/>
    <property type="gene ID" value="FGRRES_15122"/>
</dbReference>
<protein>
    <submittedName>
        <fullName evidence="2">Chromosome 3, complete genome</fullName>
    </submittedName>
</protein>
<gene>
    <name evidence="2" type="ORF">FGRAMPH1_01T16107</name>
</gene>
<evidence type="ECO:0000313" key="3">
    <source>
        <dbReference type="EnsemblFungi" id="CEF87381"/>
    </source>
</evidence>
<feature type="region of interest" description="Disordered" evidence="1">
    <location>
        <begin position="52"/>
        <end position="84"/>
    </location>
</feature>
<organism evidence="2 4">
    <name type="scientific">Gibberella zeae (strain ATCC MYA-4620 / CBS 123657 / FGSC 9075 / NRRL 31084 / PH-1)</name>
    <name type="common">Wheat head blight fungus</name>
    <name type="synonym">Fusarium graminearum</name>
    <dbReference type="NCBI Taxonomy" id="229533"/>
    <lineage>
        <taxon>Eukaryota</taxon>
        <taxon>Fungi</taxon>
        <taxon>Dikarya</taxon>
        <taxon>Ascomycota</taxon>
        <taxon>Pezizomycotina</taxon>
        <taxon>Sordariomycetes</taxon>
        <taxon>Hypocreomycetidae</taxon>
        <taxon>Hypocreales</taxon>
        <taxon>Nectriaceae</taxon>
        <taxon>Fusarium</taxon>
    </lineage>
</organism>
<dbReference type="EMBL" id="HG970334">
    <property type="protein sequence ID" value="CEF87381.1"/>
    <property type="molecule type" value="Genomic_DNA"/>
</dbReference>
<accession>A0A098DZU7</accession>
<dbReference type="AlphaFoldDB" id="A0A098DZU7"/>
<reference evidence="3 4" key="1">
    <citation type="journal article" date="2007" name="Science">
        <title>The Fusarium graminearum genome reveals a link between localized polymorphism and pathogen specialization.</title>
        <authorList>
            <person name="Cuomo C.A."/>
            <person name="Gueldener U."/>
            <person name="Xu J.-R."/>
            <person name="Trail F."/>
            <person name="Turgeon B.G."/>
            <person name="Di Pietro A."/>
            <person name="Walton J.D."/>
            <person name="Ma L.-J."/>
            <person name="Baker S.E."/>
            <person name="Rep M."/>
            <person name="Adam G."/>
            <person name="Antoniw J."/>
            <person name="Baldwin T."/>
            <person name="Calvo S.E."/>
            <person name="Chang Y.-L."/>
            <person name="DeCaprio D."/>
            <person name="Gale L.R."/>
            <person name="Gnerre S."/>
            <person name="Goswami R.S."/>
            <person name="Hammond-Kosack K."/>
            <person name="Harris L.J."/>
            <person name="Hilburn K."/>
            <person name="Kennell J.C."/>
            <person name="Kroken S."/>
            <person name="Magnuson J.K."/>
            <person name="Mannhaupt G."/>
            <person name="Mauceli E.W."/>
            <person name="Mewes H.-W."/>
            <person name="Mitterbauer R."/>
            <person name="Muehlbauer G."/>
            <person name="Muensterkoetter M."/>
            <person name="Nelson D."/>
            <person name="O'Donnell K."/>
            <person name="Ouellet T."/>
            <person name="Qi W."/>
            <person name="Quesneville H."/>
            <person name="Roncero M.I.G."/>
            <person name="Seong K.-Y."/>
            <person name="Tetko I.V."/>
            <person name="Urban M."/>
            <person name="Waalwijk C."/>
            <person name="Ward T.J."/>
            <person name="Yao J."/>
            <person name="Birren B.W."/>
            <person name="Kistler H.C."/>
        </authorList>
    </citation>
    <scope>NUCLEOTIDE SEQUENCE [LARGE SCALE GENOMIC DNA]</scope>
    <source>
        <strain evidence="4">ATCC MYA-4620 / CBS 123657 / FGSC 9075 / NRRL 31084 / PH-1</strain>
        <strain evidence="3">PH-1 / ATCC MYA-4620 / FGSC 9075 / NRRL 31084</strain>
    </source>
</reference>
<evidence type="ECO:0000313" key="2">
    <source>
        <dbReference type="EMBL" id="CEF87381.1"/>
    </source>
</evidence>
<evidence type="ECO:0000313" key="4">
    <source>
        <dbReference type="Proteomes" id="UP000070720"/>
    </source>
</evidence>
<proteinExistence type="predicted"/>
<dbReference type="VEuPathDB" id="FungiDB:FGRAMPH1_01G16107"/>
<dbReference type="InParanoid" id="A0A098DZU7"/>
<evidence type="ECO:0000256" key="1">
    <source>
        <dbReference type="SAM" id="MobiDB-lite"/>
    </source>
</evidence>
<name>A0A098DZU7_GIBZE</name>